<proteinExistence type="predicted"/>
<dbReference type="AlphaFoldDB" id="A0AAW2MH33"/>
<feature type="transmembrane region" description="Helical" evidence="1">
    <location>
        <begin position="39"/>
        <end position="62"/>
    </location>
</feature>
<reference evidence="2" key="1">
    <citation type="submission" date="2020-06" db="EMBL/GenBank/DDBJ databases">
        <authorList>
            <person name="Li T."/>
            <person name="Hu X."/>
            <person name="Zhang T."/>
            <person name="Song X."/>
            <person name="Zhang H."/>
            <person name="Dai N."/>
            <person name="Sheng W."/>
            <person name="Hou X."/>
            <person name="Wei L."/>
        </authorList>
    </citation>
    <scope>NUCLEOTIDE SEQUENCE</scope>
    <source>
        <strain evidence="2">G02</strain>
        <tissue evidence="2">Leaf</tissue>
    </source>
</reference>
<evidence type="ECO:0000313" key="2">
    <source>
        <dbReference type="EMBL" id="KAL0329796.1"/>
    </source>
</evidence>
<feature type="transmembrane region" description="Helical" evidence="1">
    <location>
        <begin position="6"/>
        <end position="27"/>
    </location>
</feature>
<keyword evidence="1" id="KW-1133">Transmembrane helix</keyword>
<organism evidence="2">
    <name type="scientific">Sesamum radiatum</name>
    <name type="common">Black benniseed</name>
    <dbReference type="NCBI Taxonomy" id="300843"/>
    <lineage>
        <taxon>Eukaryota</taxon>
        <taxon>Viridiplantae</taxon>
        <taxon>Streptophyta</taxon>
        <taxon>Embryophyta</taxon>
        <taxon>Tracheophyta</taxon>
        <taxon>Spermatophyta</taxon>
        <taxon>Magnoliopsida</taxon>
        <taxon>eudicotyledons</taxon>
        <taxon>Gunneridae</taxon>
        <taxon>Pentapetalae</taxon>
        <taxon>asterids</taxon>
        <taxon>lamiids</taxon>
        <taxon>Lamiales</taxon>
        <taxon>Pedaliaceae</taxon>
        <taxon>Sesamum</taxon>
    </lineage>
</organism>
<name>A0AAW2MH33_SESRA</name>
<protein>
    <submittedName>
        <fullName evidence="2">Uncharacterized protein</fullName>
    </submittedName>
</protein>
<keyword evidence="1" id="KW-0472">Membrane</keyword>
<keyword evidence="1" id="KW-0812">Transmembrane</keyword>
<accession>A0AAW2MH33</accession>
<feature type="transmembrane region" description="Helical" evidence="1">
    <location>
        <begin position="220"/>
        <end position="238"/>
    </location>
</feature>
<feature type="transmembrane region" description="Helical" evidence="1">
    <location>
        <begin position="245"/>
        <end position="265"/>
    </location>
</feature>
<evidence type="ECO:0000256" key="1">
    <source>
        <dbReference type="SAM" id="Phobius"/>
    </source>
</evidence>
<dbReference type="EMBL" id="JACGWJ010000022">
    <property type="protein sequence ID" value="KAL0329796.1"/>
    <property type="molecule type" value="Genomic_DNA"/>
</dbReference>
<reference evidence="2" key="2">
    <citation type="journal article" date="2024" name="Plant">
        <title>Genomic evolution and insights into agronomic trait innovations of Sesamum species.</title>
        <authorList>
            <person name="Miao H."/>
            <person name="Wang L."/>
            <person name="Qu L."/>
            <person name="Liu H."/>
            <person name="Sun Y."/>
            <person name="Le M."/>
            <person name="Wang Q."/>
            <person name="Wei S."/>
            <person name="Zheng Y."/>
            <person name="Lin W."/>
            <person name="Duan Y."/>
            <person name="Cao H."/>
            <person name="Xiong S."/>
            <person name="Wang X."/>
            <person name="Wei L."/>
            <person name="Li C."/>
            <person name="Ma Q."/>
            <person name="Ju M."/>
            <person name="Zhao R."/>
            <person name="Li G."/>
            <person name="Mu C."/>
            <person name="Tian Q."/>
            <person name="Mei H."/>
            <person name="Zhang T."/>
            <person name="Gao T."/>
            <person name="Zhang H."/>
        </authorList>
    </citation>
    <scope>NUCLEOTIDE SEQUENCE</scope>
    <source>
        <strain evidence="2">G02</strain>
    </source>
</reference>
<gene>
    <name evidence="2" type="ORF">Sradi_4966300</name>
</gene>
<comment type="caution">
    <text evidence="2">The sequence shown here is derived from an EMBL/GenBank/DDBJ whole genome shotgun (WGS) entry which is preliminary data.</text>
</comment>
<feature type="transmembrane region" description="Helical" evidence="1">
    <location>
        <begin position="271"/>
        <end position="294"/>
    </location>
</feature>
<feature type="transmembrane region" description="Helical" evidence="1">
    <location>
        <begin position="197"/>
        <end position="214"/>
    </location>
</feature>
<sequence>MEIPAWAYFFFWATIGVVSSRLGFNALDKTDLSNSISPLILCLFKHSLAVSAGYSSIHAFLFSPPSKPISKCVIVFTIIIWITIYYPGASFPLWYFLMFTSYNFIGFCFTMFDRSLPSTGIGSECKSAFIVHLAVGSSMVLVGNQNNFFRCSVPSIVLLLSVSYLATSESETFRKLLSLAARASGILSRLKERNGEFIEFAVGMVGTILFQNFFKLTSFNHVVAFLYFTVTWLANLALVRPSDDLGIFGFLLSNVIVGCTVSQFGLRGTTWLVYGASLLLFGLRVKIQALPLVFNDREHQVIVW</sequence>